<accession>A0A238YLB9</accession>
<reference evidence="2" key="1">
    <citation type="submission" date="2017-06" db="EMBL/GenBank/DDBJ databases">
        <authorList>
            <person name="Varghese N."/>
            <person name="Submissions S."/>
        </authorList>
    </citation>
    <scope>NUCLEOTIDE SEQUENCE [LARGE SCALE GENOMIC DNA]</scope>
    <source>
        <strain evidence="2">DSM 45207</strain>
    </source>
</reference>
<sequence>MDGSDRQGIDTEGVRDVGKDVGKLAVAVKEAARHATPEDISAGDFGSFRKAESVSHSLLEKVNELAEGMGALAEFTERLDRALHEIAEEGEQAEFAARDALVKQQEGLS</sequence>
<dbReference type="AlphaFoldDB" id="A0A238YLB9"/>
<evidence type="ECO:0000313" key="1">
    <source>
        <dbReference type="EMBL" id="SNR71501.1"/>
    </source>
</evidence>
<organism evidence="1 2">
    <name type="scientific">Haloechinothrix alba</name>
    <dbReference type="NCBI Taxonomy" id="664784"/>
    <lineage>
        <taxon>Bacteria</taxon>
        <taxon>Bacillati</taxon>
        <taxon>Actinomycetota</taxon>
        <taxon>Actinomycetes</taxon>
        <taxon>Pseudonocardiales</taxon>
        <taxon>Pseudonocardiaceae</taxon>
        <taxon>Haloechinothrix</taxon>
    </lineage>
</organism>
<protein>
    <submittedName>
        <fullName evidence="1">Uncharacterized protein</fullName>
    </submittedName>
</protein>
<evidence type="ECO:0000313" key="2">
    <source>
        <dbReference type="Proteomes" id="UP000198348"/>
    </source>
</evidence>
<keyword evidence="2" id="KW-1185">Reference proteome</keyword>
<dbReference type="Proteomes" id="UP000198348">
    <property type="component" value="Unassembled WGS sequence"/>
</dbReference>
<dbReference type="EMBL" id="FZNW01000015">
    <property type="protein sequence ID" value="SNR71501.1"/>
    <property type="molecule type" value="Genomic_DNA"/>
</dbReference>
<proteinExistence type="predicted"/>
<gene>
    <name evidence="1" type="ORF">SAMN06265360_115139</name>
</gene>
<name>A0A238YLB9_9PSEU</name>
<dbReference type="RefSeq" id="WP_089302369.1">
    <property type="nucleotide sequence ID" value="NZ_FZNW01000015.1"/>
</dbReference>